<reference evidence="10 11" key="1">
    <citation type="submission" date="2019-02" db="EMBL/GenBank/DDBJ databases">
        <title>Prokaryotic population dynamics and viral predation in marine succession experiment using metagenomics: the confinement effect.</title>
        <authorList>
            <person name="Haro-Moreno J.M."/>
            <person name="Rodriguez-Valera F."/>
            <person name="Lopez-Perez M."/>
        </authorList>
    </citation>
    <scope>NUCLEOTIDE SEQUENCE [LARGE SCALE GENOMIC DNA]</scope>
    <source>
        <strain evidence="10">MED-G157</strain>
    </source>
</reference>
<proteinExistence type="inferred from homology"/>
<dbReference type="SUPFAM" id="SSF144091">
    <property type="entry name" value="Rhomboid-like"/>
    <property type="match status" value="1"/>
</dbReference>
<dbReference type="PANTHER" id="PTHR43731">
    <property type="entry name" value="RHOMBOID PROTEASE"/>
    <property type="match status" value="1"/>
</dbReference>
<keyword evidence="3 7" id="KW-0812">Transmembrane</keyword>
<dbReference type="EMBL" id="SHAG01000032">
    <property type="protein sequence ID" value="RZO75515.1"/>
    <property type="molecule type" value="Genomic_DNA"/>
</dbReference>
<comment type="caution">
    <text evidence="10">The sequence shown here is derived from an EMBL/GenBank/DDBJ whole genome shotgun (WGS) entry which is preliminary data.</text>
</comment>
<evidence type="ECO:0000259" key="9">
    <source>
        <dbReference type="Pfam" id="PF16733"/>
    </source>
</evidence>
<feature type="transmembrane region" description="Helical" evidence="7">
    <location>
        <begin position="87"/>
        <end position="106"/>
    </location>
</feature>
<feature type="transmembrane region" description="Helical" evidence="7">
    <location>
        <begin position="179"/>
        <end position="200"/>
    </location>
</feature>
<dbReference type="Proteomes" id="UP000316199">
    <property type="component" value="Unassembled WGS sequence"/>
</dbReference>
<dbReference type="InterPro" id="IPR038244">
    <property type="entry name" value="NRho_sf"/>
</dbReference>
<dbReference type="InterPro" id="IPR050925">
    <property type="entry name" value="Rhomboid_protease_S54"/>
</dbReference>
<keyword evidence="10" id="KW-0645">Protease</keyword>
<dbReference type="Gene3D" id="1.20.1540.10">
    <property type="entry name" value="Rhomboid-like"/>
    <property type="match status" value="1"/>
</dbReference>
<comment type="subcellular location">
    <subcellularLocation>
        <location evidence="1">Membrane</location>
        <topology evidence="1">Multi-pass membrane protein</topology>
    </subcellularLocation>
</comment>
<dbReference type="GO" id="GO:0016020">
    <property type="term" value="C:membrane"/>
    <property type="evidence" value="ECO:0007669"/>
    <property type="project" value="UniProtKB-SubCell"/>
</dbReference>
<evidence type="ECO:0000313" key="11">
    <source>
        <dbReference type="Proteomes" id="UP000316199"/>
    </source>
</evidence>
<feature type="transmembrane region" description="Helical" evidence="7">
    <location>
        <begin position="146"/>
        <end position="167"/>
    </location>
</feature>
<feature type="transmembrane region" description="Helical" evidence="7">
    <location>
        <begin position="265"/>
        <end position="285"/>
    </location>
</feature>
<evidence type="ECO:0000256" key="1">
    <source>
        <dbReference type="ARBA" id="ARBA00004141"/>
    </source>
</evidence>
<keyword evidence="4" id="KW-0378">Hydrolase</keyword>
<feature type="transmembrane region" description="Helical" evidence="7">
    <location>
        <begin position="238"/>
        <end position="259"/>
    </location>
</feature>
<dbReference type="Gene3D" id="3.30.70.2080">
    <property type="match status" value="1"/>
</dbReference>
<dbReference type="InterPro" id="IPR035952">
    <property type="entry name" value="Rhomboid-like_sf"/>
</dbReference>
<evidence type="ECO:0000313" key="10">
    <source>
        <dbReference type="EMBL" id="RZO75515.1"/>
    </source>
</evidence>
<dbReference type="AlphaFoldDB" id="A0A520RZ90"/>
<feature type="domain" description="Rhomboid protease N-terminal" evidence="9">
    <location>
        <begin position="5"/>
        <end position="63"/>
    </location>
</feature>
<feature type="domain" description="Peptidase S54 rhomboid" evidence="8">
    <location>
        <begin position="141"/>
        <end position="280"/>
    </location>
</feature>
<keyword evidence="6 7" id="KW-0472">Membrane</keyword>
<evidence type="ECO:0000256" key="2">
    <source>
        <dbReference type="ARBA" id="ARBA00009045"/>
    </source>
</evidence>
<comment type="similarity">
    <text evidence="2">Belongs to the peptidase S54 family.</text>
</comment>
<dbReference type="Pfam" id="PF01694">
    <property type="entry name" value="Rhomboid"/>
    <property type="match status" value="1"/>
</dbReference>
<protein>
    <submittedName>
        <fullName evidence="10">Rhomboid family intramembrane serine protease</fullName>
    </submittedName>
</protein>
<gene>
    <name evidence="10" type="ORF">EVA68_06805</name>
</gene>
<dbReference type="GO" id="GO:0006508">
    <property type="term" value="P:proteolysis"/>
    <property type="evidence" value="ECO:0007669"/>
    <property type="project" value="UniProtKB-KW"/>
</dbReference>
<keyword evidence="5 7" id="KW-1133">Transmembrane helix</keyword>
<dbReference type="GO" id="GO:0004252">
    <property type="term" value="F:serine-type endopeptidase activity"/>
    <property type="evidence" value="ECO:0007669"/>
    <property type="project" value="InterPro"/>
</dbReference>
<evidence type="ECO:0000256" key="6">
    <source>
        <dbReference type="ARBA" id="ARBA00023136"/>
    </source>
</evidence>
<dbReference type="PANTHER" id="PTHR43731:SF14">
    <property type="entry name" value="PRESENILIN-ASSOCIATED RHOMBOID-LIKE PROTEIN, MITOCHONDRIAL"/>
    <property type="match status" value="1"/>
</dbReference>
<evidence type="ECO:0000256" key="5">
    <source>
        <dbReference type="ARBA" id="ARBA00022989"/>
    </source>
</evidence>
<evidence type="ECO:0000256" key="4">
    <source>
        <dbReference type="ARBA" id="ARBA00022801"/>
    </source>
</evidence>
<organism evidence="10 11">
    <name type="scientific">OM182 bacterium</name>
    <dbReference type="NCBI Taxonomy" id="2510334"/>
    <lineage>
        <taxon>Bacteria</taxon>
        <taxon>Pseudomonadati</taxon>
        <taxon>Pseudomonadota</taxon>
        <taxon>Gammaproteobacteria</taxon>
        <taxon>OMG group</taxon>
        <taxon>OM182 clade</taxon>
    </lineage>
</organism>
<dbReference type="InterPro" id="IPR022764">
    <property type="entry name" value="Peptidase_S54_rhomboid_dom"/>
</dbReference>
<evidence type="ECO:0000256" key="7">
    <source>
        <dbReference type="SAM" id="Phobius"/>
    </source>
</evidence>
<feature type="transmembrane region" description="Helical" evidence="7">
    <location>
        <begin position="206"/>
        <end position="226"/>
    </location>
</feature>
<dbReference type="Pfam" id="PF16733">
    <property type="entry name" value="NRho"/>
    <property type="match status" value="1"/>
</dbReference>
<evidence type="ECO:0000256" key="3">
    <source>
        <dbReference type="ARBA" id="ARBA00022692"/>
    </source>
</evidence>
<name>A0A520RZ90_9GAMM</name>
<evidence type="ECO:0000259" key="8">
    <source>
        <dbReference type="Pfam" id="PF01694"/>
    </source>
</evidence>
<sequence>MNLYMVSALEIGLEVDLLQFSQYLQGSDIPHRITQEGSKQVVWVGTSEHAAKVAELFEDYKTGILPELPISLHSTASFKISLLSLRFPLTFTIILINLFVFLLTQYSDGGSVIFRLITFSDFRIEGEIVYFDELADTLGNREYWRLFTPMFIHFGLIHLVFNLLWVWEVGRRIEIVSGTSVLLLIIIVSSLAANLFQYTISGSSFFGGMSGVVFGLFGYGAVWSWLVPGKTIGLAPVIYKVMLGYLLIGFTGIFSFLGLGDLANGAHLGGLIAGLFVGSVAGLLFRQNEEIL</sequence>
<accession>A0A520RZ90</accession>
<dbReference type="InterPro" id="IPR031976">
    <property type="entry name" value="NRho"/>
</dbReference>